<reference evidence="4" key="1">
    <citation type="journal article" date="2025" name="Foods">
        <title>Unveiling the Microbial Signatures of Arabica Coffee Cherries: Insights into Ripeness Specific Diversity, Functional Traits, and Implications for Quality and Safety.</title>
        <authorList>
            <consortium name="RefSeq"/>
            <person name="Tenea G.N."/>
            <person name="Cifuentes V."/>
            <person name="Reyes P."/>
            <person name="Cevallos-Vallejos M."/>
        </authorList>
    </citation>
    <scope>NUCLEOTIDE SEQUENCE [LARGE SCALE GENOMIC DNA]</scope>
</reference>
<dbReference type="RefSeq" id="XP_027095498.1">
    <property type="nucleotide sequence ID" value="XM_027239697.2"/>
</dbReference>
<evidence type="ECO:0000256" key="1">
    <source>
        <dbReference type="SAM" id="Coils"/>
    </source>
</evidence>
<feature type="compositionally biased region" description="Polar residues" evidence="2">
    <location>
        <begin position="324"/>
        <end position="335"/>
    </location>
</feature>
<evidence type="ECO:0000256" key="3">
    <source>
        <dbReference type="SAM" id="Phobius"/>
    </source>
</evidence>
<dbReference type="AlphaFoldDB" id="A0A6P6UY58"/>
<organism evidence="4 5">
    <name type="scientific">Coffea arabica</name>
    <name type="common">Arabian coffee</name>
    <dbReference type="NCBI Taxonomy" id="13443"/>
    <lineage>
        <taxon>Eukaryota</taxon>
        <taxon>Viridiplantae</taxon>
        <taxon>Streptophyta</taxon>
        <taxon>Embryophyta</taxon>
        <taxon>Tracheophyta</taxon>
        <taxon>Spermatophyta</taxon>
        <taxon>Magnoliopsida</taxon>
        <taxon>eudicotyledons</taxon>
        <taxon>Gunneridae</taxon>
        <taxon>Pentapetalae</taxon>
        <taxon>asterids</taxon>
        <taxon>lamiids</taxon>
        <taxon>Gentianales</taxon>
        <taxon>Rubiaceae</taxon>
        <taxon>Ixoroideae</taxon>
        <taxon>Gardenieae complex</taxon>
        <taxon>Bertiereae - Coffeeae clade</taxon>
        <taxon>Coffeeae</taxon>
        <taxon>Coffea</taxon>
    </lineage>
</organism>
<dbReference type="GeneID" id="113715488"/>
<feature type="coiled-coil region" evidence="1">
    <location>
        <begin position="727"/>
        <end position="754"/>
    </location>
</feature>
<gene>
    <name evidence="5" type="primary">LOC113715488</name>
</gene>
<protein>
    <submittedName>
        <fullName evidence="5">Uncharacterized protein</fullName>
    </submittedName>
</protein>
<dbReference type="Pfam" id="PF07891">
    <property type="entry name" value="DUF1666"/>
    <property type="match status" value="1"/>
</dbReference>
<sequence>MARQVFFTLKSRFSFVDERFLNELLHRTMFRYGHFLWVWLCNFMLNIFWLMVKYTHRVNADEAQENVSKFNVNHSQEDGEVISKTSMGFDSDFTTQKESSNLTFSLRSQKSADSKEQTAETEDSAFLQSGFRSSTRKYQFMAAGNLREFMEEPEIRSITIQEMFVGSDDGLIQNSDGRVIQDEDEIKSSSEVQDLDRCSNASSNGDGLLIELRYDKRDDIEESNTKEETPEEEIADHLLETPFSEEILESKQRESSAQNKVSTYEELDDEISYEVHLLQRDDSSDCFSEPELENSFDESLAGNHEVPSRITEVPSSDAKDSEIFASTSPMISNTDRNPEISERCSSGKEVINGNLCTVGEADDDIEDDYIELEPRSKDANKADETILSRKDESLFELAHAGGKETQLMDDRPQNFQEESLGKESWESNSDDEDEFDILLEHQQLVKQMKMERKNSMARGLPTISENEDCETPKVLDYLKPLKIDEKFEYKDLMEEIQKFYKSYAEKTRKLDILNYQTLHAISFLQHKDSQLFIPSKRSLLSSIKPFSLPSISMSKQRRIYADPTLKSITEMHRDLELVYVGHICLSWEILQWQHGKVKELLEYDSQGNHCYNQVAGEYQQFQVLVQRFLEDERFNGPRIQHFVKSRCACRCLLQVPIIKDDCFKDKKETTGDEIDAISISMLAQTLKESMHIFWEFLRADKEEADGILKSVQGSLADPRAAVDSELLTNVRTRLEKKERKLKDIQRSVNCIVKRFQKQQAGQTSNALLISQVELKLVSRVLSLPRLTTDHLIWCQKKLDNINIVNRKICVEPAFLLFPC</sequence>
<feature type="transmembrane region" description="Helical" evidence="3">
    <location>
        <begin position="35"/>
        <end position="52"/>
    </location>
</feature>
<reference evidence="5" key="2">
    <citation type="submission" date="2025-08" db="UniProtKB">
        <authorList>
            <consortium name="RefSeq"/>
        </authorList>
    </citation>
    <scope>IDENTIFICATION</scope>
    <source>
        <tissue evidence="5">Leaves</tissue>
    </source>
</reference>
<keyword evidence="3" id="KW-0812">Transmembrane</keyword>
<keyword evidence="3" id="KW-1133">Transmembrane helix</keyword>
<dbReference type="OrthoDB" id="772197at2759"/>
<keyword evidence="3" id="KW-0472">Membrane</keyword>
<evidence type="ECO:0000313" key="4">
    <source>
        <dbReference type="Proteomes" id="UP001652660"/>
    </source>
</evidence>
<feature type="region of interest" description="Disordered" evidence="2">
    <location>
        <begin position="305"/>
        <end position="340"/>
    </location>
</feature>
<proteinExistence type="predicted"/>
<dbReference type="PANTHER" id="PTHR46741:SF4">
    <property type="entry name" value="FINGER FYVE DOMAIN PROTEIN, PUTATIVE (DUF1666)-RELATED"/>
    <property type="match status" value="1"/>
</dbReference>
<feature type="region of interest" description="Disordered" evidence="2">
    <location>
        <begin position="105"/>
        <end position="125"/>
    </location>
</feature>
<name>A0A6P6UY58_COFAR</name>
<dbReference type="Proteomes" id="UP001652660">
    <property type="component" value="Chromosome 11c"/>
</dbReference>
<dbReference type="InterPro" id="IPR012870">
    <property type="entry name" value="DUF1666"/>
</dbReference>
<evidence type="ECO:0000313" key="5">
    <source>
        <dbReference type="RefSeq" id="XP_027095498.1"/>
    </source>
</evidence>
<keyword evidence="1" id="KW-0175">Coiled coil</keyword>
<dbReference type="PANTHER" id="PTHR46741">
    <property type="entry name" value="OS09G0413600 PROTEIN"/>
    <property type="match status" value="1"/>
</dbReference>
<evidence type="ECO:0000256" key="2">
    <source>
        <dbReference type="SAM" id="MobiDB-lite"/>
    </source>
</evidence>
<accession>A0A6P6UY58</accession>
<keyword evidence="4" id="KW-1185">Reference proteome</keyword>